<evidence type="ECO:0008006" key="4">
    <source>
        <dbReference type="Google" id="ProtNLM"/>
    </source>
</evidence>
<name>A0A5B7XX24_LEVBR</name>
<dbReference type="Gene3D" id="2.30.30.170">
    <property type="match status" value="1"/>
</dbReference>
<dbReference type="Proteomes" id="UP000307074">
    <property type="component" value="Chromosome"/>
</dbReference>
<evidence type="ECO:0000313" key="3">
    <source>
        <dbReference type="Proteomes" id="UP000307074"/>
    </source>
</evidence>
<gene>
    <name evidence="2" type="ORF">UCCLBBS449_0313</name>
</gene>
<dbReference type="SUPFAM" id="SSF82057">
    <property type="entry name" value="Prokaryotic SH3-related domain"/>
    <property type="match status" value="1"/>
</dbReference>
<reference evidence="2 3" key="1">
    <citation type="submission" date="2018-07" db="EMBL/GenBank/DDBJ databases">
        <authorList>
            <person name="Feyereisen M."/>
        </authorList>
    </citation>
    <scope>NUCLEOTIDE SEQUENCE [LARGE SCALE GENOMIC DNA]</scope>
    <source>
        <strain evidence="2 3">UCCLBBS449</strain>
    </source>
</reference>
<protein>
    <recommendedName>
        <fullName evidence="4">GW domain-containing protein</fullName>
    </recommendedName>
</protein>
<organism evidence="2 3">
    <name type="scientific">Levilactobacillus brevis</name>
    <name type="common">Lactobacillus brevis</name>
    <dbReference type="NCBI Taxonomy" id="1580"/>
    <lineage>
        <taxon>Bacteria</taxon>
        <taxon>Bacillati</taxon>
        <taxon>Bacillota</taxon>
        <taxon>Bacilli</taxon>
        <taxon>Lactobacillales</taxon>
        <taxon>Lactobacillaceae</taxon>
        <taxon>Levilactobacillus</taxon>
    </lineage>
</organism>
<dbReference type="RefSeq" id="WP_042521882.1">
    <property type="nucleotide sequence ID" value="NZ_CP031198.1"/>
</dbReference>
<dbReference type="EMBL" id="CP031198">
    <property type="protein sequence ID" value="QCZ52303.1"/>
    <property type="molecule type" value="Genomic_DNA"/>
</dbReference>
<keyword evidence="1" id="KW-0732">Signal</keyword>
<dbReference type="AlphaFoldDB" id="A0A5B7XX24"/>
<feature type="chain" id="PRO_5022706935" description="GW domain-containing protein" evidence="1">
    <location>
        <begin position="25"/>
        <end position="331"/>
    </location>
</feature>
<accession>A0A5B7XX24</accession>
<evidence type="ECO:0000256" key="1">
    <source>
        <dbReference type="SAM" id="SignalP"/>
    </source>
</evidence>
<sequence>MKWMKLAFLAGLSLSLWGTTTAQAAKRTVLPKYPRQRLFTFKTQRTKVYSYPRAAYARSKVLGVNKSTKKQWTVDKVVTVNGKRYVRLAAVSAQPLHHGTVAPLPVKRNQLAGGYVALRQLRSHSVIRQLKAIKKTAYWTPTTDRDYWDMPARTIGTTAAVHYGTTYGYRTLYATESLTTTRQKHYLYLTTANGKGIGWLPANAVIKGTYPNLLQREVNRQLTRITATTTTVDSAAHVKVGVAMAAGVVQRVVLLRQDSTTVTSDFVTGRAVIATTRSATGKVVKTAKFKQTAPIFSFTARADFDIHGYTYRVKVAPTGAVTILGTGGWIA</sequence>
<feature type="signal peptide" evidence="1">
    <location>
        <begin position="1"/>
        <end position="24"/>
    </location>
</feature>
<dbReference type="InterPro" id="IPR038200">
    <property type="entry name" value="GW_dom_sf"/>
</dbReference>
<evidence type="ECO:0000313" key="2">
    <source>
        <dbReference type="EMBL" id="QCZ52303.1"/>
    </source>
</evidence>
<proteinExistence type="predicted"/>